<dbReference type="AlphaFoldDB" id="A0A914XF60"/>
<evidence type="ECO:0000256" key="1">
    <source>
        <dbReference type="SAM" id="Phobius"/>
    </source>
</evidence>
<organism evidence="2 3">
    <name type="scientific">Plectus sambesii</name>
    <dbReference type="NCBI Taxonomy" id="2011161"/>
    <lineage>
        <taxon>Eukaryota</taxon>
        <taxon>Metazoa</taxon>
        <taxon>Ecdysozoa</taxon>
        <taxon>Nematoda</taxon>
        <taxon>Chromadorea</taxon>
        <taxon>Plectida</taxon>
        <taxon>Plectina</taxon>
        <taxon>Plectoidea</taxon>
        <taxon>Plectidae</taxon>
        <taxon>Plectus</taxon>
    </lineage>
</organism>
<keyword evidence="1" id="KW-0472">Membrane</keyword>
<feature type="transmembrane region" description="Helical" evidence="1">
    <location>
        <begin position="237"/>
        <end position="258"/>
    </location>
</feature>
<keyword evidence="1" id="KW-0812">Transmembrane</keyword>
<dbReference type="Proteomes" id="UP000887566">
    <property type="component" value="Unplaced"/>
</dbReference>
<keyword evidence="1" id="KW-1133">Transmembrane helix</keyword>
<feature type="transmembrane region" description="Helical" evidence="1">
    <location>
        <begin position="52"/>
        <end position="72"/>
    </location>
</feature>
<feature type="transmembrane region" description="Helical" evidence="1">
    <location>
        <begin position="137"/>
        <end position="160"/>
    </location>
</feature>
<keyword evidence="2" id="KW-1185">Reference proteome</keyword>
<feature type="transmembrane region" description="Helical" evidence="1">
    <location>
        <begin position="99"/>
        <end position="125"/>
    </location>
</feature>
<sequence>MASDITAKEKLLEMDNEVLLIERERKCMNVSRFNLREYICGPRMRLYTAVKLLTSFTYAALLMTVIVNFNVIDTHLNKLNITKNNDIVADGSDRRQYYIVLWLGFLLCVLHSLTCVVTVVSSFCSRTREYLSHVVHVTWWLIFAMTAVIPIFSFILYFGFLPRAVQETFTQLSDAARTDYKSILPLQEVVVKRLPPPILEPYVIYRSQEPKKETCTAKIMSHYPDKVRWVWILKASAIPHTAFGWIVVFDLIFIITAWSERGYYNVEDDEAN</sequence>
<evidence type="ECO:0000313" key="3">
    <source>
        <dbReference type="WBParaSite" id="PSAMB.scaffold7420size7672.g30043.t1"/>
    </source>
</evidence>
<accession>A0A914XF60</accession>
<evidence type="ECO:0000313" key="2">
    <source>
        <dbReference type="Proteomes" id="UP000887566"/>
    </source>
</evidence>
<protein>
    <submittedName>
        <fullName evidence="3">Uncharacterized protein</fullName>
    </submittedName>
</protein>
<dbReference type="WBParaSite" id="PSAMB.scaffold7420size7672.g30043.t1">
    <property type="protein sequence ID" value="PSAMB.scaffold7420size7672.g30043.t1"/>
    <property type="gene ID" value="PSAMB.scaffold7420size7672.g30043"/>
</dbReference>
<reference evidence="3" key="1">
    <citation type="submission" date="2022-11" db="UniProtKB">
        <authorList>
            <consortium name="WormBaseParasite"/>
        </authorList>
    </citation>
    <scope>IDENTIFICATION</scope>
</reference>
<name>A0A914XF60_9BILA</name>
<proteinExistence type="predicted"/>